<evidence type="ECO:0000259" key="1">
    <source>
        <dbReference type="Pfam" id="PF15919"/>
    </source>
</evidence>
<dbReference type="SUPFAM" id="SSF143100">
    <property type="entry name" value="TTHA1013/TTHA0281-like"/>
    <property type="match status" value="1"/>
</dbReference>
<dbReference type="Pfam" id="PF15919">
    <property type="entry name" value="HicB_lk_antitox"/>
    <property type="match status" value="1"/>
</dbReference>
<dbReference type="Gene3D" id="3.30.160.250">
    <property type="match status" value="1"/>
</dbReference>
<proteinExistence type="predicted"/>
<dbReference type="Proteomes" id="UP000826540">
    <property type="component" value="Chromosome"/>
</dbReference>
<dbReference type="RefSeq" id="WP_220611325.1">
    <property type="nucleotide sequence ID" value="NZ_CP080598.1"/>
</dbReference>
<protein>
    <submittedName>
        <fullName evidence="2">Type II toxin-antitoxin system HicB family antitoxin</fullName>
    </submittedName>
</protein>
<dbReference type="InterPro" id="IPR035069">
    <property type="entry name" value="TTHA1013/TTHA0281-like"/>
</dbReference>
<dbReference type="PANTHER" id="PTHR34504">
    <property type="entry name" value="ANTITOXIN HICB"/>
    <property type="match status" value="1"/>
</dbReference>
<dbReference type="SUPFAM" id="SSF47413">
    <property type="entry name" value="lambda repressor-like DNA-binding domains"/>
    <property type="match status" value="1"/>
</dbReference>
<gene>
    <name evidence="2" type="ORF">K2F26_09940</name>
</gene>
<reference evidence="2 3" key="1">
    <citation type="journal article" date="2022" name="J. Am. Chem. Soc.">
        <title>Biosynthesis of Guanitoxin Enables Global Environmental Detection in Freshwater Cyanobacteria.</title>
        <authorList>
            <person name="Lima S.T."/>
            <person name="Fallon T.R."/>
            <person name="Cordoza J.L."/>
            <person name="Chekan J.R."/>
            <person name="Delbaje E."/>
            <person name="Hopiavuori A.R."/>
            <person name="Alvarenga D.O."/>
            <person name="Wood S.M."/>
            <person name="Luhavaya H."/>
            <person name="Baumgartner J.T."/>
            <person name="Dorr F.A."/>
            <person name="Etchegaray A."/>
            <person name="Pinto E."/>
            <person name="McKinnie S.M.K."/>
            <person name="Fiore M.F."/>
            <person name="Moore B.S."/>
        </authorList>
    </citation>
    <scope>NUCLEOTIDE SEQUENCE [LARGE SCALE GENOMIC DNA]</scope>
    <source>
        <strain evidence="2 3">ITEP-024</strain>
    </source>
</reference>
<organism evidence="2 3">
    <name type="scientific">Sphaerospermopsis torques-reginae ITEP-024</name>
    <dbReference type="NCBI Taxonomy" id="984208"/>
    <lineage>
        <taxon>Bacteria</taxon>
        <taxon>Bacillati</taxon>
        <taxon>Cyanobacteriota</taxon>
        <taxon>Cyanophyceae</taxon>
        <taxon>Nostocales</taxon>
        <taxon>Aphanizomenonaceae</taxon>
        <taxon>Sphaerospermopsis</taxon>
        <taxon>Sphaerospermopsis torques-reginae</taxon>
    </lineage>
</organism>
<sequence length="143" mass="15786">MNKFVYPASLTEDEDGGFVVTFPDLPEAITQGDTIEQALNEAADCLEEAIALRIDDQLDIPQPSLSNTGEYLVPVPIQTALKAALYLAMREHKMTQLQLASILNIGEQEVKDMLDPHYDTKLSIIEKTLTALGKRIELQITAS</sequence>
<dbReference type="PANTHER" id="PTHR34504:SF4">
    <property type="entry name" value="ANTITOXIN HICB"/>
    <property type="match status" value="1"/>
</dbReference>
<evidence type="ECO:0000313" key="3">
    <source>
        <dbReference type="Proteomes" id="UP000826540"/>
    </source>
</evidence>
<dbReference type="InterPro" id="IPR010982">
    <property type="entry name" value="Lambda_DNA-bd_dom_sf"/>
</dbReference>
<name>A0ABX8X4G5_9CYAN</name>
<feature type="domain" description="HicB-like antitoxin of toxin-antitoxin system" evidence="1">
    <location>
        <begin position="6"/>
        <end position="64"/>
    </location>
</feature>
<keyword evidence="3" id="KW-1185">Reference proteome</keyword>
<dbReference type="EMBL" id="CP080598">
    <property type="protein sequence ID" value="QYX33589.1"/>
    <property type="molecule type" value="Genomic_DNA"/>
</dbReference>
<evidence type="ECO:0000313" key="2">
    <source>
        <dbReference type="EMBL" id="QYX33589.1"/>
    </source>
</evidence>
<dbReference type="InterPro" id="IPR031807">
    <property type="entry name" value="HicB-like"/>
</dbReference>
<accession>A0ABX8X4G5</accession>
<dbReference type="InterPro" id="IPR051404">
    <property type="entry name" value="TA_system_antitoxin"/>
</dbReference>